<feature type="coiled-coil region" evidence="1">
    <location>
        <begin position="32"/>
        <end position="66"/>
    </location>
</feature>
<organism evidence="3 4">
    <name type="scientific">Desulfoluna spongiiphila</name>
    <dbReference type="NCBI Taxonomy" id="419481"/>
    <lineage>
        <taxon>Bacteria</taxon>
        <taxon>Pseudomonadati</taxon>
        <taxon>Thermodesulfobacteriota</taxon>
        <taxon>Desulfobacteria</taxon>
        <taxon>Desulfobacterales</taxon>
        <taxon>Desulfolunaceae</taxon>
        <taxon>Desulfoluna</taxon>
    </lineage>
</organism>
<gene>
    <name evidence="3" type="ORF">SAMN05216233_110189</name>
</gene>
<dbReference type="STRING" id="419481.SAMN05216233_110189"/>
<evidence type="ECO:0000313" key="4">
    <source>
        <dbReference type="Proteomes" id="UP000198870"/>
    </source>
</evidence>
<dbReference type="AlphaFoldDB" id="A0A1G5GIY4"/>
<dbReference type="Proteomes" id="UP000198870">
    <property type="component" value="Unassembled WGS sequence"/>
</dbReference>
<dbReference type="RefSeq" id="WP_092211457.1">
    <property type="nucleotide sequence ID" value="NZ_FMUX01000010.1"/>
</dbReference>
<feature type="region of interest" description="Disordered" evidence="2">
    <location>
        <begin position="157"/>
        <end position="181"/>
    </location>
</feature>
<evidence type="ECO:0000256" key="2">
    <source>
        <dbReference type="SAM" id="MobiDB-lite"/>
    </source>
</evidence>
<keyword evidence="4" id="KW-1185">Reference proteome</keyword>
<reference evidence="3 4" key="1">
    <citation type="submission" date="2016-10" db="EMBL/GenBank/DDBJ databases">
        <authorList>
            <person name="de Groot N.N."/>
        </authorList>
    </citation>
    <scope>NUCLEOTIDE SEQUENCE [LARGE SCALE GENOMIC DNA]</scope>
    <source>
        <strain evidence="3 4">AA1</strain>
    </source>
</reference>
<evidence type="ECO:0008006" key="5">
    <source>
        <dbReference type="Google" id="ProtNLM"/>
    </source>
</evidence>
<dbReference type="EMBL" id="FMUX01000010">
    <property type="protein sequence ID" value="SCY51317.1"/>
    <property type="molecule type" value="Genomic_DNA"/>
</dbReference>
<accession>A0A1G5GIY4</accession>
<dbReference type="OrthoDB" id="5457610at2"/>
<keyword evidence="1" id="KW-0175">Coiled coil</keyword>
<sequence>MGFFSFVSSFGKKKSENIGQSIVQILASWDPETASKAELEQMENRLNKLVQEVGEARQVYKKEQAEADAIKALYEQRLKAAEILQTRLAEAPDNADAEKALTELVQLLEEMQPEMEIEEQEAVEAKDFMEELEEVASLSAEKLKTAKKSLENAVQDMKRAKVREERAKDSAERAAKLAGLRDESDQLGSALSAMRKNADTANAKAEAARMKAKLLAPGKAEKENDLIASAMKEAGGKASATDSIADRLAALKK</sequence>
<proteinExistence type="predicted"/>
<protein>
    <recommendedName>
        <fullName evidence="5">Phage shock protein A (PspA) family protein</fullName>
    </recommendedName>
</protein>
<name>A0A1G5GIY4_9BACT</name>
<evidence type="ECO:0000256" key="1">
    <source>
        <dbReference type="SAM" id="Coils"/>
    </source>
</evidence>
<evidence type="ECO:0000313" key="3">
    <source>
        <dbReference type="EMBL" id="SCY51317.1"/>
    </source>
</evidence>